<dbReference type="InterPro" id="IPR011805">
    <property type="entry name" value="RNase_R"/>
</dbReference>
<dbReference type="Gene3D" id="2.40.50.140">
    <property type="entry name" value="Nucleic acid-binding proteins"/>
    <property type="match status" value="2"/>
</dbReference>
<comment type="function">
    <text evidence="8">3'-5' exoribonuclease that releases 5'-nucleoside monophosphates and is involved in maturation of structured RNAs.</text>
</comment>
<evidence type="ECO:0000256" key="2">
    <source>
        <dbReference type="ARBA" id="ARBA00004496"/>
    </source>
</evidence>
<dbReference type="InterPro" id="IPR050180">
    <property type="entry name" value="RNR_Ribonuclease"/>
</dbReference>
<dbReference type="PANTHER" id="PTHR23355">
    <property type="entry name" value="RIBONUCLEASE"/>
    <property type="match status" value="1"/>
</dbReference>
<dbReference type="SMART" id="SM00316">
    <property type="entry name" value="S1"/>
    <property type="match status" value="1"/>
</dbReference>
<feature type="region of interest" description="Disordered" evidence="9">
    <location>
        <begin position="765"/>
        <end position="794"/>
    </location>
</feature>
<keyword evidence="3 8" id="KW-0963">Cytoplasm</keyword>
<keyword evidence="6 8" id="KW-0269">Exonuclease</keyword>
<dbReference type="InterPro" id="IPR012340">
    <property type="entry name" value="NA-bd_OB-fold"/>
</dbReference>
<evidence type="ECO:0000256" key="7">
    <source>
        <dbReference type="ARBA" id="ARBA00022884"/>
    </source>
</evidence>
<dbReference type="PROSITE" id="PS01175">
    <property type="entry name" value="RIBONUCLEASE_II"/>
    <property type="match status" value="1"/>
</dbReference>
<dbReference type="InterPro" id="IPR011129">
    <property type="entry name" value="CSD"/>
</dbReference>
<reference evidence="12" key="1">
    <citation type="journal article" date="2019" name="Int. J. Syst. Evol. Microbiol.">
        <title>The Global Catalogue of Microorganisms (GCM) 10K type strain sequencing project: providing services to taxonomists for standard genome sequencing and annotation.</title>
        <authorList>
            <consortium name="The Broad Institute Genomics Platform"/>
            <consortium name="The Broad Institute Genome Sequencing Center for Infectious Disease"/>
            <person name="Wu L."/>
            <person name="Ma J."/>
        </authorList>
    </citation>
    <scope>NUCLEOTIDE SEQUENCE [LARGE SCALE GENOMIC DNA]</scope>
    <source>
        <strain evidence="12">JCM 31920</strain>
    </source>
</reference>
<dbReference type="EC" id="3.1.13.1" evidence="8"/>
<evidence type="ECO:0000256" key="6">
    <source>
        <dbReference type="ARBA" id="ARBA00022839"/>
    </source>
</evidence>
<gene>
    <name evidence="8 11" type="primary">rnr</name>
    <name evidence="11" type="ORF">GCM10023091_20090</name>
</gene>
<dbReference type="Proteomes" id="UP001501508">
    <property type="component" value="Unassembled WGS sequence"/>
</dbReference>
<evidence type="ECO:0000256" key="3">
    <source>
        <dbReference type="ARBA" id="ARBA00022490"/>
    </source>
</evidence>
<evidence type="ECO:0000259" key="10">
    <source>
        <dbReference type="PROSITE" id="PS50126"/>
    </source>
</evidence>
<accession>A0ABP8LYG9</accession>
<comment type="subcellular location">
    <subcellularLocation>
        <location evidence="2 8">Cytoplasm</location>
    </subcellularLocation>
</comment>
<dbReference type="Pfam" id="PF08206">
    <property type="entry name" value="OB_RNB"/>
    <property type="match status" value="1"/>
</dbReference>
<keyword evidence="12" id="KW-1185">Reference proteome</keyword>
<name>A0ABP8LYG9_9BACT</name>
<dbReference type="HAMAP" id="MF_01895">
    <property type="entry name" value="RNase_R"/>
    <property type="match status" value="1"/>
</dbReference>
<evidence type="ECO:0000256" key="5">
    <source>
        <dbReference type="ARBA" id="ARBA00022801"/>
    </source>
</evidence>
<evidence type="ECO:0000313" key="11">
    <source>
        <dbReference type="EMBL" id="GAA4438860.1"/>
    </source>
</evidence>
<evidence type="ECO:0000256" key="9">
    <source>
        <dbReference type="SAM" id="MobiDB-lite"/>
    </source>
</evidence>
<keyword evidence="5 8" id="KW-0378">Hydrolase</keyword>
<dbReference type="InterPro" id="IPR003029">
    <property type="entry name" value="S1_domain"/>
</dbReference>
<comment type="similarity">
    <text evidence="8">Belongs to the RNR ribonuclease family. RNase R subfamily.</text>
</comment>
<organism evidence="11 12">
    <name type="scientific">Ravibacter arvi</name>
    <dbReference type="NCBI Taxonomy" id="2051041"/>
    <lineage>
        <taxon>Bacteria</taxon>
        <taxon>Pseudomonadati</taxon>
        <taxon>Bacteroidota</taxon>
        <taxon>Cytophagia</taxon>
        <taxon>Cytophagales</taxon>
        <taxon>Spirosomataceae</taxon>
        <taxon>Ravibacter</taxon>
    </lineage>
</organism>
<feature type="compositionally biased region" description="Basic residues" evidence="9">
    <location>
        <begin position="775"/>
        <end position="794"/>
    </location>
</feature>
<dbReference type="InterPro" id="IPR013223">
    <property type="entry name" value="RNase_B_OB_dom"/>
</dbReference>
<evidence type="ECO:0000256" key="1">
    <source>
        <dbReference type="ARBA" id="ARBA00001849"/>
    </source>
</evidence>
<dbReference type="Pfam" id="PF00575">
    <property type="entry name" value="S1"/>
    <property type="match status" value="1"/>
</dbReference>
<dbReference type="InterPro" id="IPR040476">
    <property type="entry name" value="CSD2"/>
</dbReference>
<proteinExistence type="inferred from homology"/>
<dbReference type="EMBL" id="BAABEY010000020">
    <property type="protein sequence ID" value="GAA4438860.1"/>
    <property type="molecule type" value="Genomic_DNA"/>
</dbReference>
<dbReference type="NCBIfam" id="TIGR00358">
    <property type="entry name" value="3_prime_RNase"/>
    <property type="match status" value="1"/>
</dbReference>
<dbReference type="RefSeq" id="WP_345028491.1">
    <property type="nucleotide sequence ID" value="NZ_BAABEY010000020.1"/>
</dbReference>
<evidence type="ECO:0000313" key="12">
    <source>
        <dbReference type="Proteomes" id="UP001501508"/>
    </source>
</evidence>
<feature type="domain" description="S1 motif" evidence="10">
    <location>
        <begin position="676"/>
        <end position="757"/>
    </location>
</feature>
<dbReference type="SUPFAM" id="SSF50249">
    <property type="entry name" value="Nucleic acid-binding proteins"/>
    <property type="match status" value="4"/>
</dbReference>
<dbReference type="InterPro" id="IPR004476">
    <property type="entry name" value="RNase_II/RNase_R"/>
</dbReference>
<dbReference type="PROSITE" id="PS50126">
    <property type="entry name" value="S1"/>
    <property type="match status" value="1"/>
</dbReference>
<keyword evidence="7 8" id="KW-0694">RNA-binding</keyword>
<comment type="catalytic activity">
    <reaction evidence="1 8">
        <text>Exonucleolytic cleavage in the 3'- to 5'-direction to yield nucleoside 5'-phosphates.</text>
        <dbReference type="EC" id="3.1.13.1"/>
    </reaction>
</comment>
<sequence>MQKQKKPKQKSREFQAATIQRNYFSELVESIREELLVALEMLPDPVFRFQDLVAGLAVEDPKLRVLYQEIFQDLVVEGRVENEKEGLFRWLGGSVQRSGKPKPEAPFPAEVPGKAARKNGTLKADQFTGKVEHVNKGFAYVVVQGLERDIYVDTDDLRGAIDGDEVKVQLYGRRRNDHEQGRVVEILNDVHQQVVGVLSHGGRYAFVRPDNRRIYEPVDIPLNEINGAVNGDKVIVELTSRASRSRPALGKVTSVLGKAGDHNTEMHAILAEFGLPNEFPDEIITEAEAIPEQIDPSEIKGRKDFRKVLTVTIDPVDAKDFDDALSFKKLANGNTEVGVHIADVSHYVRPGTPIDAEAYQRGTSVYLVDRTVPMLPEKLSNNLCSLRPHEDRLAFSAVFEMNPQAEVVKEWFGRTVIHSDRRFAYEEAQEVLETGTGDYADELKTLNELAKSLNRERFREGAINFETTEVKFVLDETGRPVGLTKKVRKDAHKLIEEFMLLANKRVAEFVFRISKKKSEPNTMIYRIHEPPDQDKLNTFSVFVARLGYSLDVSNEEKLAKSMNGMLHKAEGKPEQNLLETLAVRTMAKARYSTEDIGHFGLAFQRYSHFTSPIRRYPDLMAHRLLQHYLDKGASVDAEELEKKCMHCSERERLATDAERASIKYKQVEYMSLQEEDKVYEGVISGVTEFGMFVEISETASEGLVRMNDLNDDYYEVDKENYRLVGERSGRIFTFGDPVKVRVKETNLSRRSMDLTLVDAFSVSRRRGKATAGKTGKGKIAKPKRDKGRSARRRR</sequence>
<dbReference type="SMART" id="SM00357">
    <property type="entry name" value="CSP"/>
    <property type="match status" value="2"/>
</dbReference>
<dbReference type="SMART" id="SM00955">
    <property type="entry name" value="RNB"/>
    <property type="match status" value="1"/>
</dbReference>
<protein>
    <recommendedName>
        <fullName evidence="8">Ribonuclease R</fullName>
        <shortName evidence="8">RNase R</shortName>
        <ecNumber evidence="8">3.1.13.1</ecNumber>
    </recommendedName>
</protein>
<dbReference type="InterPro" id="IPR001900">
    <property type="entry name" value="RNase_II/R"/>
</dbReference>
<keyword evidence="4 8" id="KW-0540">Nuclease</keyword>
<evidence type="ECO:0000256" key="8">
    <source>
        <dbReference type="HAMAP-Rule" id="MF_01895"/>
    </source>
</evidence>
<dbReference type="InterPro" id="IPR022966">
    <property type="entry name" value="RNase_II/R_CS"/>
</dbReference>
<evidence type="ECO:0000256" key="4">
    <source>
        <dbReference type="ARBA" id="ARBA00022722"/>
    </source>
</evidence>
<dbReference type="CDD" id="cd04471">
    <property type="entry name" value="S1_RNase_R"/>
    <property type="match status" value="1"/>
</dbReference>
<comment type="caution">
    <text evidence="11">The sequence shown here is derived from an EMBL/GenBank/DDBJ whole genome shotgun (WGS) entry which is preliminary data.</text>
</comment>
<dbReference type="NCBIfam" id="TIGR02063">
    <property type="entry name" value="RNase_R"/>
    <property type="match status" value="1"/>
</dbReference>
<dbReference type="Pfam" id="PF00773">
    <property type="entry name" value="RNB"/>
    <property type="match status" value="1"/>
</dbReference>
<dbReference type="PANTHER" id="PTHR23355:SF9">
    <property type="entry name" value="DIS3-LIKE EXONUCLEASE 2"/>
    <property type="match status" value="1"/>
</dbReference>
<dbReference type="Pfam" id="PF17876">
    <property type="entry name" value="CSD2"/>
    <property type="match status" value="1"/>
</dbReference>